<sequence length="325" mass="34003">MPELFQSVRGKIPSTRALLAIGGAAAVAVGALSTTDTLAANNDAVSANTSQIASQNFFPVRAPVNPSYSTPGTCFGGNATLKWQAASGTPADQLWQIEEWGNSGTLLMWTSPNLVASTRERQTGMENNGGSTHEYRVYGVNATTNERSTGYVSIYFYRDGGRCNYSKGTATEGPVNITTWQETTDYTPFDSEEVINVQRSNRAAFEPPADASTSPSSTAPTTSSKPSSTEAPSSTSSTPSAPSSEAPTSTEESKAPTTSSAEADKITYGVGIAGTTKKLIIYKNGTEICDFDMAEGDTPSSNGNTVSVTNGSTVKTVNPKTCTLS</sequence>
<keyword evidence="4" id="KW-1185">Reference proteome</keyword>
<dbReference type="RefSeq" id="WP_161894069.1">
    <property type="nucleotide sequence ID" value="NZ_BJOV01000002.1"/>
</dbReference>
<protein>
    <submittedName>
        <fullName evidence="3">Uncharacterized protein</fullName>
    </submittedName>
</protein>
<evidence type="ECO:0000256" key="2">
    <source>
        <dbReference type="SAM" id="SignalP"/>
    </source>
</evidence>
<evidence type="ECO:0000313" key="4">
    <source>
        <dbReference type="Proteomes" id="UP000444960"/>
    </source>
</evidence>
<dbReference type="AlphaFoldDB" id="A0A7I9V4M4"/>
<feature type="compositionally biased region" description="Low complexity" evidence="1">
    <location>
        <begin position="206"/>
        <end position="250"/>
    </location>
</feature>
<gene>
    <name evidence="3" type="ORF">nbrc107696_05780</name>
</gene>
<organism evidence="3 4">
    <name type="scientific">Gordonia spumicola</name>
    <dbReference type="NCBI Taxonomy" id="589161"/>
    <lineage>
        <taxon>Bacteria</taxon>
        <taxon>Bacillati</taxon>
        <taxon>Actinomycetota</taxon>
        <taxon>Actinomycetes</taxon>
        <taxon>Mycobacteriales</taxon>
        <taxon>Gordoniaceae</taxon>
        <taxon>Gordonia</taxon>
    </lineage>
</organism>
<comment type="caution">
    <text evidence="3">The sequence shown here is derived from an EMBL/GenBank/DDBJ whole genome shotgun (WGS) entry which is preliminary data.</text>
</comment>
<accession>A0A7I9V4M4</accession>
<feature type="chain" id="PRO_5029796746" evidence="2">
    <location>
        <begin position="40"/>
        <end position="325"/>
    </location>
</feature>
<dbReference type="EMBL" id="BJOV01000002">
    <property type="protein sequence ID" value="GEE00132.1"/>
    <property type="molecule type" value="Genomic_DNA"/>
</dbReference>
<dbReference type="OrthoDB" id="4382238at2"/>
<keyword evidence="2" id="KW-0732">Signal</keyword>
<proteinExistence type="predicted"/>
<name>A0A7I9V4M4_9ACTN</name>
<feature type="region of interest" description="Disordered" evidence="1">
    <location>
        <begin position="204"/>
        <end position="261"/>
    </location>
</feature>
<dbReference type="Proteomes" id="UP000444960">
    <property type="component" value="Unassembled WGS sequence"/>
</dbReference>
<feature type="signal peptide" evidence="2">
    <location>
        <begin position="1"/>
        <end position="39"/>
    </location>
</feature>
<reference evidence="4" key="1">
    <citation type="submission" date="2019-06" db="EMBL/GenBank/DDBJ databases">
        <title>Gordonia isolated from sludge of a wastewater treatment plant.</title>
        <authorList>
            <person name="Tamura T."/>
            <person name="Aoyama K."/>
            <person name="Kang Y."/>
            <person name="Saito S."/>
            <person name="Akiyama N."/>
            <person name="Yazawa K."/>
            <person name="Gonoi T."/>
            <person name="Mikami Y."/>
        </authorList>
    </citation>
    <scope>NUCLEOTIDE SEQUENCE [LARGE SCALE GENOMIC DNA]</scope>
    <source>
        <strain evidence="4">NBRC 107696</strain>
    </source>
</reference>
<evidence type="ECO:0000313" key="3">
    <source>
        <dbReference type="EMBL" id="GEE00132.1"/>
    </source>
</evidence>
<evidence type="ECO:0000256" key="1">
    <source>
        <dbReference type="SAM" id="MobiDB-lite"/>
    </source>
</evidence>